<reference evidence="6" key="1">
    <citation type="submission" date="2025-08" db="UniProtKB">
        <authorList>
            <consortium name="Ensembl"/>
        </authorList>
    </citation>
    <scope>IDENTIFICATION</scope>
</reference>
<dbReference type="Ensembl" id="ENSSFAT00005033723.1">
    <property type="protein sequence ID" value="ENSSFAP00005032570.1"/>
    <property type="gene ID" value="ENSSFAG00005016475.1"/>
</dbReference>
<feature type="compositionally biased region" description="Polar residues" evidence="4">
    <location>
        <begin position="24"/>
        <end position="36"/>
    </location>
</feature>
<evidence type="ECO:0000256" key="4">
    <source>
        <dbReference type="SAM" id="MobiDB-lite"/>
    </source>
</evidence>
<organism evidence="6 7">
    <name type="scientific">Salarias fasciatus</name>
    <name type="common">Jewelled blenny</name>
    <name type="synonym">Blennius fasciatus</name>
    <dbReference type="NCBI Taxonomy" id="181472"/>
    <lineage>
        <taxon>Eukaryota</taxon>
        <taxon>Metazoa</taxon>
        <taxon>Chordata</taxon>
        <taxon>Craniata</taxon>
        <taxon>Vertebrata</taxon>
        <taxon>Euteleostomi</taxon>
        <taxon>Actinopterygii</taxon>
        <taxon>Neopterygii</taxon>
        <taxon>Teleostei</taxon>
        <taxon>Neoteleostei</taxon>
        <taxon>Acanthomorphata</taxon>
        <taxon>Ovalentaria</taxon>
        <taxon>Blenniimorphae</taxon>
        <taxon>Blenniiformes</taxon>
        <taxon>Blennioidei</taxon>
        <taxon>Blenniidae</taxon>
        <taxon>Salariinae</taxon>
        <taxon>Salarias</taxon>
    </lineage>
</organism>
<keyword evidence="2 3" id="KW-0539">Nucleus</keyword>
<reference evidence="6" key="2">
    <citation type="submission" date="2025-09" db="UniProtKB">
        <authorList>
            <consortium name="Ensembl"/>
        </authorList>
    </citation>
    <scope>IDENTIFICATION</scope>
</reference>
<evidence type="ECO:0000256" key="2">
    <source>
        <dbReference type="PROSITE-ProRule" id="PRU00108"/>
    </source>
</evidence>
<dbReference type="GO" id="GO:0005634">
    <property type="term" value="C:nucleus"/>
    <property type="evidence" value="ECO:0007669"/>
    <property type="project" value="UniProtKB-SubCell"/>
</dbReference>
<sequence>MKNFPKIFSSGADSDYESEGCRSASPSQRPGGSSAASPPCGRRSRTAFTAEQIRCLERSFKRNAYLGTQDKAELCRKLHLSDKQVRNWFQNRRMKMKRSMQDALAQACQADHEVETAGRNTPDQTVNP</sequence>
<dbReference type="Gene3D" id="1.10.10.60">
    <property type="entry name" value="Homeodomain-like"/>
    <property type="match status" value="1"/>
</dbReference>
<dbReference type="InterPro" id="IPR001356">
    <property type="entry name" value="HD"/>
</dbReference>
<feature type="region of interest" description="Disordered" evidence="4">
    <location>
        <begin position="109"/>
        <end position="128"/>
    </location>
</feature>
<dbReference type="GO" id="GO:0003677">
    <property type="term" value="F:DNA binding"/>
    <property type="evidence" value="ECO:0007669"/>
    <property type="project" value="UniProtKB-UniRule"/>
</dbReference>
<feature type="region of interest" description="Disordered" evidence="4">
    <location>
        <begin position="1"/>
        <end position="45"/>
    </location>
</feature>
<comment type="subcellular location">
    <subcellularLocation>
        <location evidence="1 2 3">Nucleus</location>
    </subcellularLocation>
</comment>
<proteinExistence type="predicted"/>
<evidence type="ECO:0000313" key="6">
    <source>
        <dbReference type="Ensembl" id="ENSSFAP00005032570.1"/>
    </source>
</evidence>
<dbReference type="CDD" id="cd00086">
    <property type="entry name" value="homeodomain"/>
    <property type="match status" value="1"/>
</dbReference>
<keyword evidence="2 3" id="KW-0238">DNA-binding</keyword>
<keyword evidence="7" id="KW-1185">Reference proteome</keyword>
<feature type="domain" description="Homeobox" evidence="5">
    <location>
        <begin position="39"/>
        <end position="99"/>
    </location>
</feature>
<accession>A0A672HUG0</accession>
<dbReference type="PROSITE" id="PS50071">
    <property type="entry name" value="HOMEOBOX_2"/>
    <property type="match status" value="1"/>
</dbReference>
<dbReference type="PANTHER" id="PTHR24333:SF5">
    <property type="entry name" value="VENT HOMEOBOX"/>
    <property type="match status" value="1"/>
</dbReference>
<dbReference type="Proteomes" id="UP000472267">
    <property type="component" value="Unassembled WGS sequence"/>
</dbReference>
<evidence type="ECO:0000256" key="1">
    <source>
        <dbReference type="ARBA" id="ARBA00004123"/>
    </source>
</evidence>
<dbReference type="AlphaFoldDB" id="A0A672HUG0"/>
<dbReference type="InterPro" id="IPR050848">
    <property type="entry name" value="Homeobox_TF"/>
</dbReference>
<evidence type="ECO:0000259" key="5">
    <source>
        <dbReference type="PROSITE" id="PS50071"/>
    </source>
</evidence>
<dbReference type="SMART" id="SM00389">
    <property type="entry name" value="HOX"/>
    <property type="match status" value="1"/>
</dbReference>
<evidence type="ECO:0000256" key="3">
    <source>
        <dbReference type="RuleBase" id="RU000682"/>
    </source>
</evidence>
<dbReference type="Pfam" id="PF00046">
    <property type="entry name" value="Homeodomain"/>
    <property type="match status" value="1"/>
</dbReference>
<feature type="DNA-binding region" description="Homeobox" evidence="2">
    <location>
        <begin position="41"/>
        <end position="100"/>
    </location>
</feature>
<dbReference type="SUPFAM" id="SSF46689">
    <property type="entry name" value="Homeodomain-like"/>
    <property type="match status" value="1"/>
</dbReference>
<dbReference type="PANTHER" id="PTHR24333">
    <property type="entry name" value="HOMEO BOX HB9 LIKE A-RELATED"/>
    <property type="match status" value="1"/>
</dbReference>
<dbReference type="InterPro" id="IPR009057">
    <property type="entry name" value="Homeodomain-like_sf"/>
</dbReference>
<name>A0A672HUG0_SALFA</name>
<feature type="compositionally biased region" description="Polar residues" evidence="4">
    <location>
        <begin position="118"/>
        <end position="128"/>
    </location>
</feature>
<keyword evidence="2 3" id="KW-0371">Homeobox</keyword>
<evidence type="ECO:0000313" key="7">
    <source>
        <dbReference type="Proteomes" id="UP000472267"/>
    </source>
</evidence>
<protein>
    <submittedName>
        <fullName evidence="6">Ventrally expressed dharma/bozozok antagonist</fullName>
    </submittedName>
</protein>